<gene>
    <name evidence="3" type="ORF">UH38_19210</name>
</gene>
<dbReference type="PATRIC" id="fig|1618023.3.peg.1847"/>
<accession>A0A0D8ZPM8</accession>
<dbReference type="InterPro" id="IPR011979">
    <property type="entry name" value="Antitox_Xre"/>
</dbReference>
<dbReference type="AlphaFoldDB" id="A0A0D8ZPM8"/>
<evidence type="ECO:0000313" key="3">
    <source>
        <dbReference type="EMBL" id="KJH70297.1"/>
    </source>
</evidence>
<reference evidence="3 4" key="1">
    <citation type="submission" date="2015-02" db="EMBL/GenBank/DDBJ databases">
        <title>Draft genome of a novel marine cyanobacterium (Chroococcales) isolated from South Atlantic Ocean.</title>
        <authorList>
            <person name="Rigonato J."/>
            <person name="Alvarenga D.O."/>
            <person name="Branco L.H."/>
            <person name="Varani A.M."/>
            <person name="Brandini F.P."/>
            <person name="Fiore M.F."/>
        </authorList>
    </citation>
    <scope>NUCLEOTIDE SEQUENCE [LARGE SCALE GENOMIC DNA]</scope>
    <source>
        <strain evidence="3 4">CENA595</strain>
    </source>
</reference>
<organism evidence="3 4">
    <name type="scientific">Aliterella atlantica CENA595</name>
    <dbReference type="NCBI Taxonomy" id="1618023"/>
    <lineage>
        <taxon>Bacteria</taxon>
        <taxon>Bacillati</taxon>
        <taxon>Cyanobacteriota</taxon>
        <taxon>Cyanophyceae</taxon>
        <taxon>Chroococcidiopsidales</taxon>
        <taxon>Aliterellaceae</taxon>
        <taxon>Aliterella</taxon>
    </lineage>
</organism>
<dbReference type="Pfam" id="PF09722">
    <property type="entry name" value="Xre_MbcA_ParS_C"/>
    <property type="match status" value="1"/>
</dbReference>
<evidence type="ECO:0000259" key="1">
    <source>
        <dbReference type="Pfam" id="PF09722"/>
    </source>
</evidence>
<name>A0A0D8ZPM8_9CYAN</name>
<dbReference type="Proteomes" id="UP000032452">
    <property type="component" value="Unassembled WGS sequence"/>
</dbReference>
<feature type="domain" description="Antitoxin Xre-like helix-turn-helix" evidence="2">
    <location>
        <begin position="8"/>
        <end position="57"/>
    </location>
</feature>
<proteinExistence type="predicted"/>
<protein>
    <submittedName>
        <fullName evidence="3">Toxin-antitoxin system, antitoxin component</fullName>
    </submittedName>
</protein>
<evidence type="ECO:0000313" key="4">
    <source>
        <dbReference type="Proteomes" id="UP000032452"/>
    </source>
</evidence>
<dbReference type="Pfam" id="PF20432">
    <property type="entry name" value="Xre-like-HTH"/>
    <property type="match status" value="1"/>
</dbReference>
<dbReference type="InterPro" id="IPR046847">
    <property type="entry name" value="Xre-like_HTH"/>
</dbReference>
<sequence length="114" mass="13136">MANKKYQSIKEIAQRFDLDKTDVKHLFGISESTQFRYEKQNPILKDAVVDRLERFNRITKLALELFEDEVETKRWLSTPKTALSGETPLMALATDAGAKKVEAMLYRAEYGMFG</sequence>
<dbReference type="STRING" id="1618023.UH38_19210"/>
<dbReference type="EMBL" id="JYON01000025">
    <property type="protein sequence ID" value="KJH70297.1"/>
    <property type="molecule type" value="Genomic_DNA"/>
</dbReference>
<feature type="domain" description="Antitoxin Xre/MbcA/ParS-like toxin-binding" evidence="1">
    <location>
        <begin position="62"/>
        <end position="111"/>
    </location>
</feature>
<evidence type="ECO:0000259" key="2">
    <source>
        <dbReference type="Pfam" id="PF20432"/>
    </source>
</evidence>
<dbReference type="NCBIfam" id="TIGR02293">
    <property type="entry name" value="TAS_TIGR02293"/>
    <property type="match status" value="1"/>
</dbReference>
<keyword evidence="4" id="KW-1185">Reference proteome</keyword>
<dbReference type="GO" id="GO:0003677">
    <property type="term" value="F:DNA binding"/>
    <property type="evidence" value="ECO:0007669"/>
    <property type="project" value="InterPro"/>
</dbReference>
<comment type="caution">
    <text evidence="3">The sequence shown here is derived from an EMBL/GenBank/DDBJ whole genome shotgun (WGS) entry which is preliminary data.</text>
</comment>
<dbReference type="InterPro" id="IPR024467">
    <property type="entry name" value="Xre/MbcA/ParS-like_toxin-bd"/>
</dbReference>